<dbReference type="AlphaFoldDB" id="A0A7U4QJZ5"/>
<dbReference type="Pfam" id="PF16473">
    <property type="entry name" value="Rv2179c-like"/>
    <property type="match status" value="1"/>
</dbReference>
<dbReference type="InterPro" id="IPR033390">
    <property type="entry name" value="Rv2179c-like"/>
</dbReference>
<gene>
    <name evidence="2" type="ORF">HS1_000936</name>
</gene>
<sequence length="168" mass="19887">MDNIMLDLETLGTVITQIGAVYFDWTGKTGETFLVNVNIKSCLDRDLEIKYKELKFWLENRSRITWNKNTIPLTKALEELTTFCKINKKAHVWSHYYDIEILENACQKLGQKLPFHYTRWKDIRTLVFLAGLQKERKENNKDPKTHNALDDCLYQISYCCKAYKLLKK</sequence>
<protein>
    <submittedName>
        <fullName evidence="2">Endodeoxyribonuclease</fullName>
    </submittedName>
</protein>
<dbReference type="GO" id="GO:0003676">
    <property type="term" value="F:nucleic acid binding"/>
    <property type="evidence" value="ECO:0007669"/>
    <property type="project" value="InterPro"/>
</dbReference>
<evidence type="ECO:0000259" key="1">
    <source>
        <dbReference type="Pfam" id="PF16473"/>
    </source>
</evidence>
<evidence type="ECO:0000313" key="3">
    <source>
        <dbReference type="Proteomes" id="UP000070560"/>
    </source>
</evidence>
<proteinExistence type="predicted"/>
<dbReference type="Proteomes" id="UP000070560">
    <property type="component" value="Chromosome"/>
</dbReference>
<organism evidence="2 3">
    <name type="scientific">Desulfofervidus auxilii</name>
    <dbReference type="NCBI Taxonomy" id="1621989"/>
    <lineage>
        <taxon>Bacteria</taxon>
        <taxon>Pseudomonadati</taxon>
        <taxon>Thermodesulfobacteriota</taxon>
        <taxon>Candidatus Desulfofervidia</taxon>
        <taxon>Candidatus Desulfofervidales</taxon>
        <taxon>Candidatus Desulfofervidaceae</taxon>
        <taxon>Candidatus Desulfofervidus</taxon>
    </lineage>
</organism>
<dbReference type="SUPFAM" id="SSF53098">
    <property type="entry name" value="Ribonuclease H-like"/>
    <property type="match status" value="1"/>
</dbReference>
<feature type="domain" description="3'-5' exoribonuclease Rv2179c-like" evidence="1">
    <location>
        <begin position="3"/>
        <end position="159"/>
    </location>
</feature>
<name>A0A7U4QJZ5_DESA2</name>
<dbReference type="InterPro" id="IPR012337">
    <property type="entry name" value="RNaseH-like_sf"/>
</dbReference>
<accession>A0A7U4QJZ5</accession>
<dbReference type="Gene3D" id="3.30.420.10">
    <property type="entry name" value="Ribonuclease H-like superfamily/Ribonuclease H"/>
    <property type="match status" value="1"/>
</dbReference>
<keyword evidence="3" id="KW-1185">Reference proteome</keyword>
<dbReference type="RefSeq" id="WP_066061647.1">
    <property type="nucleotide sequence ID" value="NZ_CP013015.1"/>
</dbReference>
<dbReference type="OrthoDB" id="256590at2"/>
<dbReference type="KEGG" id="daw:HS1_000936"/>
<dbReference type="EMBL" id="CP013015">
    <property type="protein sequence ID" value="AMM40740.1"/>
    <property type="molecule type" value="Genomic_DNA"/>
</dbReference>
<dbReference type="InterPro" id="IPR036397">
    <property type="entry name" value="RNaseH_sf"/>
</dbReference>
<evidence type="ECO:0000313" key="2">
    <source>
        <dbReference type="EMBL" id="AMM40740.1"/>
    </source>
</evidence>
<reference evidence="2 3" key="1">
    <citation type="submission" date="2015-10" db="EMBL/GenBank/DDBJ databases">
        <title>Candidatus Desulfofervidus auxilii, a hydrogenotrophic sulfate-reducing bacterium involved in the thermophilic anaerobic oxidation of methane.</title>
        <authorList>
            <person name="Krukenberg V."/>
            <person name="Richter M."/>
            <person name="Wegener G."/>
        </authorList>
    </citation>
    <scope>NUCLEOTIDE SEQUENCE [LARGE SCALE GENOMIC DNA]</scope>
    <source>
        <strain evidence="2 3">HS1</strain>
    </source>
</reference>